<reference evidence="10" key="1">
    <citation type="journal article" date="2016" name="Gigascience">
        <title>De novo construction of an expanded transcriptome assembly for the western tarnished plant bug, Lygus hesperus.</title>
        <authorList>
            <person name="Tassone E.E."/>
            <person name="Geib S.M."/>
            <person name="Hall B."/>
            <person name="Fabrick J.A."/>
            <person name="Brent C.S."/>
            <person name="Hull J.J."/>
        </authorList>
    </citation>
    <scope>NUCLEOTIDE SEQUENCE</scope>
</reference>
<dbReference type="PROSITE" id="PS50157">
    <property type="entry name" value="ZINC_FINGER_C2H2_2"/>
    <property type="match status" value="1"/>
</dbReference>
<dbReference type="GO" id="GO:0000981">
    <property type="term" value="F:DNA-binding transcription factor activity, RNA polymerase II-specific"/>
    <property type="evidence" value="ECO:0007669"/>
    <property type="project" value="TreeGrafter"/>
</dbReference>
<feature type="non-terminal residue" evidence="10">
    <location>
        <position position="1"/>
    </location>
</feature>
<keyword evidence="6" id="KW-0539">Nucleus</keyword>
<dbReference type="GO" id="GO:0008270">
    <property type="term" value="F:zinc ion binding"/>
    <property type="evidence" value="ECO:0007669"/>
    <property type="project" value="UniProtKB-KW"/>
</dbReference>
<keyword evidence="5" id="KW-0862">Zinc</keyword>
<proteinExistence type="predicted"/>
<sequence>KQAGHLKIHKRRHTGDKPFACDRCDYRSVRRQHLKRHMMFSHKMTSVSEKSDCCDDDRSTQLVDTGETSTKGENPLGDLSDQGVIEEEVTIKKVKIEVIEDQIKEDESGGEMIIGDQAVEEEVINAHGCYSTLQAATCAGSSMEGKNTNELSGEAGLSRELQLHCYHCDYRCRHQDSLKRHMMTHTSEKPYACDYRAKQQTLKDHMRAHTGEKAFA</sequence>
<feature type="domain" description="C2H2-type" evidence="9">
    <location>
        <begin position="163"/>
        <end position="190"/>
    </location>
</feature>
<organism evidence="10">
    <name type="scientific">Lygus hesperus</name>
    <name type="common">Western plant bug</name>
    <dbReference type="NCBI Taxonomy" id="30085"/>
    <lineage>
        <taxon>Eukaryota</taxon>
        <taxon>Metazoa</taxon>
        <taxon>Ecdysozoa</taxon>
        <taxon>Arthropoda</taxon>
        <taxon>Hexapoda</taxon>
        <taxon>Insecta</taxon>
        <taxon>Pterygota</taxon>
        <taxon>Neoptera</taxon>
        <taxon>Paraneoptera</taxon>
        <taxon>Hemiptera</taxon>
        <taxon>Heteroptera</taxon>
        <taxon>Panheteroptera</taxon>
        <taxon>Cimicomorpha</taxon>
        <taxon>Miridae</taxon>
        <taxon>Mirini</taxon>
        <taxon>Lygus</taxon>
    </lineage>
</organism>
<dbReference type="SUPFAM" id="SSF57667">
    <property type="entry name" value="beta-beta-alpha zinc fingers"/>
    <property type="match status" value="2"/>
</dbReference>
<dbReference type="GO" id="GO:0005634">
    <property type="term" value="C:nucleus"/>
    <property type="evidence" value="ECO:0007669"/>
    <property type="project" value="UniProtKB-SubCell"/>
</dbReference>
<keyword evidence="3" id="KW-0677">Repeat</keyword>
<evidence type="ECO:0000256" key="2">
    <source>
        <dbReference type="ARBA" id="ARBA00022723"/>
    </source>
</evidence>
<evidence type="ECO:0000256" key="4">
    <source>
        <dbReference type="ARBA" id="ARBA00022771"/>
    </source>
</evidence>
<dbReference type="Gene3D" id="3.30.160.60">
    <property type="entry name" value="Classic Zinc Finger"/>
    <property type="match status" value="2"/>
</dbReference>
<protein>
    <submittedName>
        <fullName evidence="10">Zinc finger protein 317</fullName>
    </submittedName>
</protein>
<accession>A0A146M856</accession>
<dbReference type="InterPro" id="IPR036236">
    <property type="entry name" value="Znf_C2H2_sf"/>
</dbReference>
<dbReference type="SMART" id="SM00355">
    <property type="entry name" value="ZnF_C2H2"/>
    <property type="match status" value="2"/>
</dbReference>
<dbReference type="EMBL" id="GDHC01003184">
    <property type="protein sequence ID" value="JAQ15445.1"/>
    <property type="molecule type" value="Transcribed_RNA"/>
</dbReference>
<comment type="subcellular location">
    <subcellularLocation>
        <location evidence="1">Nucleus</location>
    </subcellularLocation>
</comment>
<evidence type="ECO:0000259" key="9">
    <source>
        <dbReference type="PROSITE" id="PS50157"/>
    </source>
</evidence>
<evidence type="ECO:0000256" key="6">
    <source>
        <dbReference type="ARBA" id="ARBA00023242"/>
    </source>
</evidence>
<dbReference type="PANTHER" id="PTHR24394:SF29">
    <property type="entry name" value="MYONEURIN"/>
    <property type="match status" value="1"/>
</dbReference>
<evidence type="ECO:0000256" key="1">
    <source>
        <dbReference type="ARBA" id="ARBA00004123"/>
    </source>
</evidence>
<dbReference type="AlphaFoldDB" id="A0A146M856"/>
<evidence type="ECO:0000256" key="5">
    <source>
        <dbReference type="ARBA" id="ARBA00022833"/>
    </source>
</evidence>
<dbReference type="PROSITE" id="PS00028">
    <property type="entry name" value="ZINC_FINGER_C2H2_1"/>
    <property type="match status" value="1"/>
</dbReference>
<gene>
    <name evidence="10" type="primary">ZNF317</name>
    <name evidence="10" type="ORF">g.50815</name>
</gene>
<feature type="region of interest" description="Disordered" evidence="8">
    <location>
        <begin position="50"/>
        <end position="79"/>
    </location>
</feature>
<dbReference type="FunFam" id="3.30.160.60:FF:000810">
    <property type="entry name" value="Zgc:174563 protein"/>
    <property type="match status" value="1"/>
</dbReference>
<keyword evidence="2" id="KW-0479">Metal-binding</keyword>
<evidence type="ECO:0000256" key="8">
    <source>
        <dbReference type="SAM" id="MobiDB-lite"/>
    </source>
</evidence>
<evidence type="ECO:0000256" key="7">
    <source>
        <dbReference type="PROSITE-ProRule" id="PRU00042"/>
    </source>
</evidence>
<dbReference type="PANTHER" id="PTHR24394">
    <property type="entry name" value="ZINC FINGER PROTEIN"/>
    <property type="match status" value="1"/>
</dbReference>
<name>A0A146M856_LYGHE</name>
<evidence type="ECO:0000313" key="10">
    <source>
        <dbReference type="EMBL" id="JAQ15445.1"/>
    </source>
</evidence>
<evidence type="ECO:0000256" key="3">
    <source>
        <dbReference type="ARBA" id="ARBA00022737"/>
    </source>
</evidence>
<feature type="compositionally biased region" description="Polar residues" evidence="8">
    <location>
        <begin position="60"/>
        <end position="72"/>
    </location>
</feature>
<feature type="compositionally biased region" description="Basic and acidic residues" evidence="8">
    <location>
        <begin position="50"/>
        <end position="59"/>
    </location>
</feature>
<feature type="non-terminal residue" evidence="10">
    <location>
        <position position="216"/>
    </location>
</feature>
<dbReference type="InterPro" id="IPR013087">
    <property type="entry name" value="Znf_C2H2_type"/>
</dbReference>
<keyword evidence="4 7" id="KW-0863">Zinc-finger</keyword>